<dbReference type="Gene3D" id="3.60.21.10">
    <property type="match status" value="1"/>
</dbReference>
<gene>
    <name evidence="2" type="ORF">Lgee_0080</name>
</gene>
<protein>
    <submittedName>
        <fullName evidence="2">Putative Dot/Icm substrate WipB</fullName>
    </submittedName>
</protein>
<dbReference type="RefSeq" id="WP_051550976.1">
    <property type="nucleotide sequence ID" value="NZ_CAAAHN010000034.1"/>
</dbReference>
<dbReference type="InterPro" id="IPR029052">
    <property type="entry name" value="Metallo-depent_PP-like"/>
</dbReference>
<proteinExistence type="predicted"/>
<reference evidence="2 3" key="1">
    <citation type="submission" date="2015-11" db="EMBL/GenBank/DDBJ databases">
        <title>Genomic analysis of 38 Legionella species identifies large and diverse effector repertoires.</title>
        <authorList>
            <person name="Burstein D."/>
            <person name="Amaro F."/>
            <person name="Zusman T."/>
            <person name="Lifshitz Z."/>
            <person name="Cohen O."/>
            <person name="Gilbert J.A."/>
            <person name="Pupko T."/>
            <person name="Shuman H.A."/>
            <person name="Segal G."/>
        </authorList>
    </citation>
    <scope>NUCLEOTIDE SEQUENCE [LARGE SCALE GENOMIC DNA]</scope>
    <source>
        <strain evidence="2 3">ATCC 49504</strain>
    </source>
</reference>
<dbReference type="NCBIfam" id="NF043030">
    <property type="entry name" value="T4SS_Wip"/>
    <property type="match status" value="1"/>
</dbReference>
<dbReference type="Proteomes" id="UP000054785">
    <property type="component" value="Unassembled WGS sequence"/>
</dbReference>
<name>A0A0W0UA42_9GAMM</name>
<dbReference type="OrthoDB" id="5654315at2"/>
<evidence type="ECO:0000313" key="2">
    <source>
        <dbReference type="EMBL" id="KTD04683.1"/>
    </source>
</evidence>
<dbReference type="InterPro" id="IPR048521">
    <property type="entry name" value="WipA_Phos"/>
</dbReference>
<evidence type="ECO:0000313" key="3">
    <source>
        <dbReference type="Proteomes" id="UP000054785"/>
    </source>
</evidence>
<dbReference type="EMBL" id="LNYC01000002">
    <property type="protein sequence ID" value="KTD04683.1"/>
    <property type="molecule type" value="Genomic_DNA"/>
</dbReference>
<comment type="caution">
    <text evidence="2">The sequence shown here is derived from an EMBL/GenBank/DDBJ whole genome shotgun (WGS) entry which is preliminary data.</text>
</comment>
<sequence>MPKRLDMEDVDIYKRPATKVIEGETQVSIGDLHSNAIKLLFVLQRHGIVDISAENYYNLVAIYTKPCCYLTQDDMARFKKIIDQIPVINRNMLVRLIGDETADRGQNDYFTLKILEKLHQEKVPVTILLSNHGVEFVEAYERYIEQNKKFKSTMLNHFAMSLIMMQSLIERGLIDGDEVIELANARYKPMLKALDYSLSADGSEITLFSHAGIDLLIVQCLAEKLGTVYNDATAADLAASIDAINAVFSIHVQNNSVHTLYDRSSISQGGHGGSPIDKTEHPLEFIMWNRFYEKTLAREETLRPYRINYVHGHDRGDLSRNNIYNLDNILGKMSWVNTGTYTALVSDDPQSAVALDAVISDDTTTATSSSLITSDSQPNPGPVILLQEGGAGAREPGMYSFSLLKGIRKSSPAPRSLSGSEHSDSLPASSQSEDIGLRL</sequence>
<dbReference type="AlphaFoldDB" id="A0A0W0UA42"/>
<accession>A0A0W0UA42</accession>
<dbReference type="GO" id="GO:0016791">
    <property type="term" value="F:phosphatase activity"/>
    <property type="evidence" value="ECO:0007669"/>
    <property type="project" value="InterPro"/>
</dbReference>
<organism evidence="2 3">
    <name type="scientific">Legionella geestiana</name>
    <dbReference type="NCBI Taxonomy" id="45065"/>
    <lineage>
        <taxon>Bacteria</taxon>
        <taxon>Pseudomonadati</taxon>
        <taxon>Pseudomonadota</taxon>
        <taxon>Gammaproteobacteria</taxon>
        <taxon>Legionellales</taxon>
        <taxon>Legionellaceae</taxon>
        <taxon>Legionella</taxon>
    </lineage>
</organism>
<evidence type="ECO:0000256" key="1">
    <source>
        <dbReference type="SAM" id="MobiDB-lite"/>
    </source>
</evidence>
<dbReference type="Pfam" id="PF21663">
    <property type="entry name" value="WipA_Phos"/>
    <property type="match status" value="1"/>
</dbReference>
<feature type="region of interest" description="Disordered" evidence="1">
    <location>
        <begin position="409"/>
        <end position="439"/>
    </location>
</feature>
<dbReference type="PATRIC" id="fig|45065.4.peg.87"/>
<keyword evidence="3" id="KW-1185">Reference proteome</keyword>